<evidence type="ECO:0000313" key="2">
    <source>
        <dbReference type="Proteomes" id="UP000284006"/>
    </source>
</evidence>
<name>A0A418XV74_9BURK</name>
<organism evidence="1 2">
    <name type="scientific">Massilia cavernae</name>
    <dbReference type="NCBI Taxonomy" id="2320864"/>
    <lineage>
        <taxon>Bacteria</taxon>
        <taxon>Pseudomonadati</taxon>
        <taxon>Pseudomonadota</taxon>
        <taxon>Betaproteobacteria</taxon>
        <taxon>Burkholderiales</taxon>
        <taxon>Oxalobacteraceae</taxon>
        <taxon>Telluria group</taxon>
        <taxon>Massilia</taxon>
    </lineage>
</organism>
<evidence type="ECO:0000313" key="1">
    <source>
        <dbReference type="EMBL" id="RJG16607.1"/>
    </source>
</evidence>
<dbReference type="Gene3D" id="3.20.20.370">
    <property type="entry name" value="Glycoside hydrolase/deacetylase"/>
    <property type="match status" value="1"/>
</dbReference>
<dbReference type="RefSeq" id="WP_119810778.1">
    <property type="nucleotide sequence ID" value="NZ_QYUP01000107.1"/>
</dbReference>
<protein>
    <submittedName>
        <fullName evidence="1">DUF2334 domain-containing protein</fullName>
    </submittedName>
</protein>
<dbReference type="OrthoDB" id="9793440at2"/>
<dbReference type="Proteomes" id="UP000284006">
    <property type="component" value="Unassembled WGS sequence"/>
</dbReference>
<dbReference type="EMBL" id="QYUP01000107">
    <property type="protein sequence ID" value="RJG16607.1"/>
    <property type="molecule type" value="Genomic_DNA"/>
</dbReference>
<keyword evidence="2" id="KW-1185">Reference proteome</keyword>
<dbReference type="InterPro" id="IPR011330">
    <property type="entry name" value="Glyco_hydro/deAcase_b/a-brl"/>
</dbReference>
<dbReference type="CDD" id="cd11374">
    <property type="entry name" value="CE4_u10"/>
    <property type="match status" value="1"/>
</dbReference>
<dbReference type="SUPFAM" id="SSF88713">
    <property type="entry name" value="Glycoside hydrolase/deacetylase"/>
    <property type="match status" value="1"/>
</dbReference>
<dbReference type="Pfam" id="PF10096">
    <property type="entry name" value="DUF2334"/>
    <property type="match status" value="1"/>
</dbReference>
<dbReference type="AlphaFoldDB" id="A0A418XV74"/>
<dbReference type="GO" id="GO:0005975">
    <property type="term" value="P:carbohydrate metabolic process"/>
    <property type="evidence" value="ECO:0007669"/>
    <property type="project" value="InterPro"/>
</dbReference>
<dbReference type="InterPro" id="IPR018763">
    <property type="entry name" value="DUF2334"/>
</dbReference>
<reference evidence="1 2" key="1">
    <citation type="submission" date="2018-09" db="EMBL/GenBank/DDBJ databases">
        <authorList>
            <person name="Zhu H."/>
        </authorList>
    </citation>
    <scope>NUCLEOTIDE SEQUENCE [LARGE SCALE GENOMIC DNA]</scope>
    <source>
        <strain evidence="1 2">K1S02-61</strain>
    </source>
</reference>
<gene>
    <name evidence="1" type="ORF">D3872_10850</name>
</gene>
<proteinExistence type="predicted"/>
<accession>A0A418XV74</accession>
<comment type="caution">
    <text evidence="1">The sequence shown here is derived from an EMBL/GenBank/DDBJ whole genome shotgun (WGS) entry which is preliminary data.</text>
</comment>
<sequence>MTTELNPVFAASGKGALCVSIHDVAPETWAECLSLAQAVREVTDIPLTWLVVPKFHGHSVRSPACEHGLSSMLARGDELVLHGYTHLDEATAYTGLADWLRRRAYTQKEGEFAAIDEDEARARIERGLDWFRERGWPVTGFVAPAWLLGPDAWRALRASPFLYTTTFSRFYLLRQQGGAAPYGAPSGTSGRPLPSLYSPSLVYTARNWPGRALSPLVADTMCRMRVASAGSPSSKMLIRLALHPRDARYPRLVRHAQRLIERLLQTHEPLTKERVAGMLSVANTHSG</sequence>